<sequence>MKQKQLIIDSRKVHASDTVNGIYKILHYHELNKIPDLEIPACLMRRKDDIFGTDFEYMKE</sequence>
<protein>
    <submittedName>
        <fullName evidence="1">Uncharacterized protein</fullName>
    </submittedName>
</protein>
<dbReference type="AlphaFoldDB" id="A0A0L8IAU8"/>
<dbReference type="OrthoDB" id="75172at2759"/>
<reference evidence="1" key="1">
    <citation type="submission" date="2015-07" db="EMBL/GenBank/DDBJ databases">
        <title>MeaNS - Measles Nucleotide Surveillance Program.</title>
        <authorList>
            <person name="Tran T."/>
            <person name="Druce J."/>
        </authorList>
    </citation>
    <scope>NUCLEOTIDE SEQUENCE</scope>
    <source>
        <strain evidence="1">UCB-OBI-ISO-001</strain>
        <tissue evidence="1">Gonad</tissue>
    </source>
</reference>
<accession>A0A0L8IAU8</accession>
<gene>
    <name evidence="1" type="ORF">OCBIM_22024913mg</name>
</gene>
<name>A0A0L8IAU8_OCTBM</name>
<organism evidence="1">
    <name type="scientific">Octopus bimaculoides</name>
    <name type="common">California two-spotted octopus</name>
    <dbReference type="NCBI Taxonomy" id="37653"/>
    <lineage>
        <taxon>Eukaryota</taxon>
        <taxon>Metazoa</taxon>
        <taxon>Spiralia</taxon>
        <taxon>Lophotrochozoa</taxon>
        <taxon>Mollusca</taxon>
        <taxon>Cephalopoda</taxon>
        <taxon>Coleoidea</taxon>
        <taxon>Octopodiformes</taxon>
        <taxon>Octopoda</taxon>
        <taxon>Incirrata</taxon>
        <taxon>Octopodidae</taxon>
        <taxon>Octopus</taxon>
    </lineage>
</organism>
<dbReference type="EMBL" id="KQ416131">
    <property type="protein sequence ID" value="KOF98544.1"/>
    <property type="molecule type" value="Genomic_DNA"/>
</dbReference>
<evidence type="ECO:0000313" key="1">
    <source>
        <dbReference type="EMBL" id="KOF98544.1"/>
    </source>
</evidence>
<proteinExistence type="predicted"/>